<proteinExistence type="predicted"/>
<evidence type="ECO:0000259" key="2">
    <source>
        <dbReference type="SMART" id="SM00899"/>
    </source>
</evidence>
<evidence type="ECO:0000313" key="4">
    <source>
        <dbReference type="Proteomes" id="UP000198756"/>
    </source>
</evidence>
<organism evidence="3 4">
    <name type="scientific">Algoriphagus alkaliphilus</name>
    <dbReference type="NCBI Taxonomy" id="279824"/>
    <lineage>
        <taxon>Bacteria</taxon>
        <taxon>Pseudomonadati</taxon>
        <taxon>Bacteroidota</taxon>
        <taxon>Cytophagia</taxon>
        <taxon>Cytophagales</taxon>
        <taxon>Cyclobacteriaceae</taxon>
        <taxon>Algoriphagus</taxon>
    </lineage>
</organism>
<dbReference type="GO" id="GO:0046914">
    <property type="term" value="F:transition metal ion binding"/>
    <property type="evidence" value="ECO:0007669"/>
    <property type="project" value="InterPro"/>
</dbReference>
<accession>A0A1G5XA29</accession>
<evidence type="ECO:0000313" key="3">
    <source>
        <dbReference type="EMBL" id="SDA67271.1"/>
    </source>
</evidence>
<dbReference type="Gene3D" id="2.30.30.90">
    <property type="match status" value="1"/>
</dbReference>
<reference evidence="4" key="1">
    <citation type="submission" date="2016-10" db="EMBL/GenBank/DDBJ databases">
        <authorList>
            <person name="Varghese N."/>
            <person name="Submissions S."/>
        </authorList>
    </citation>
    <scope>NUCLEOTIDE SEQUENCE [LARGE SCALE GENOMIC DNA]</scope>
    <source>
        <strain evidence="4">DSM 22703</strain>
    </source>
</reference>
<dbReference type="EMBL" id="FMXE01000009">
    <property type="protein sequence ID" value="SDA67271.1"/>
    <property type="molecule type" value="Genomic_DNA"/>
</dbReference>
<feature type="domain" description="Ferrous iron transporter FeoA-like" evidence="2">
    <location>
        <begin position="9"/>
        <end position="80"/>
    </location>
</feature>
<dbReference type="Proteomes" id="UP000198756">
    <property type="component" value="Unassembled WGS sequence"/>
</dbReference>
<dbReference type="SMART" id="SM00899">
    <property type="entry name" value="FeoA"/>
    <property type="match status" value="1"/>
</dbReference>
<dbReference type="PANTHER" id="PTHR42954:SF2">
    <property type="entry name" value="FE(2+) TRANSPORT PROTEIN A"/>
    <property type="match status" value="1"/>
</dbReference>
<dbReference type="InterPro" id="IPR008988">
    <property type="entry name" value="Transcriptional_repressor_C"/>
</dbReference>
<dbReference type="Pfam" id="PF04023">
    <property type="entry name" value="FeoA"/>
    <property type="match status" value="1"/>
</dbReference>
<name>A0A1G5XA29_9BACT</name>
<dbReference type="SUPFAM" id="SSF50037">
    <property type="entry name" value="C-terminal domain of transcriptional repressors"/>
    <property type="match status" value="1"/>
</dbReference>
<dbReference type="PANTHER" id="PTHR42954">
    <property type="entry name" value="FE(2+) TRANSPORT PROTEIN A"/>
    <property type="match status" value="1"/>
</dbReference>
<evidence type="ECO:0000256" key="1">
    <source>
        <dbReference type="ARBA" id="ARBA00023004"/>
    </source>
</evidence>
<keyword evidence="4" id="KW-1185">Reference proteome</keyword>
<dbReference type="STRING" id="279824.SAMN03080617_01643"/>
<sequence>MPKGEFRPMTADSLPLNKSGKIVEILSSPLKINLLELGFLPGIQISLRYQAPSGGPMAFLMEETLLALRKSEAALIRVELI</sequence>
<dbReference type="AlphaFoldDB" id="A0A1G5XA29"/>
<dbReference type="InterPro" id="IPR038157">
    <property type="entry name" value="FeoA_core_dom"/>
</dbReference>
<protein>
    <submittedName>
        <fullName evidence="3">Ferrous iron transport protein A</fullName>
    </submittedName>
</protein>
<dbReference type="InterPro" id="IPR052713">
    <property type="entry name" value="FeoA"/>
</dbReference>
<dbReference type="InterPro" id="IPR007167">
    <property type="entry name" value="Fe-transptr_FeoA-like"/>
</dbReference>
<gene>
    <name evidence="3" type="ORF">SAMN03080617_01643</name>
</gene>
<keyword evidence="1" id="KW-0408">Iron</keyword>